<sequence>MKSGNFCCNRRCQLVKSAARDRSALAQADILDSAVQLLGGDQFQQIQPMAAMVDRGANQLDICPFAHGAWVGKKMLLKSANRACHQVVSEGAKKQHKIRLASKMTLCRGPSRAILRPDGACCTYPQNLWITLFMKLVYRPESRASTGMQGLFKKYRKKNVCIKIK</sequence>
<dbReference type="AlphaFoldDB" id="A0A494TV76"/>
<gene>
    <name evidence="1" type="ORF">E8Q35_18625</name>
</gene>
<comment type="caution">
    <text evidence="1">The sequence shown here is derived from an EMBL/GenBank/DDBJ whole genome shotgun (WGS) entry which is preliminary data.</text>
</comment>
<dbReference type="Proteomes" id="UP000309618">
    <property type="component" value="Unassembled WGS sequence"/>
</dbReference>
<reference evidence="1 2" key="1">
    <citation type="submission" date="2019-04" db="EMBL/GenBank/DDBJ databases">
        <title>Comparative genomics of Aeromonas veronii strains pathogenic to fish.</title>
        <authorList>
            <person name="Cascarano M.C."/>
            <person name="Smyrli M."/>
            <person name="Katharios P."/>
        </authorList>
    </citation>
    <scope>NUCLEOTIDE SEQUENCE [LARGE SCALE GENOMIC DNA]</scope>
    <source>
        <strain evidence="1 2">XU1</strain>
    </source>
</reference>
<dbReference type="EMBL" id="SSUX01000016">
    <property type="protein sequence ID" value="THJ41157.1"/>
    <property type="molecule type" value="Genomic_DNA"/>
</dbReference>
<dbReference type="RefSeq" id="WP_047437735.1">
    <property type="nucleotide sequence ID" value="NZ_AP027933.1"/>
</dbReference>
<evidence type="ECO:0000313" key="2">
    <source>
        <dbReference type="Proteomes" id="UP000309618"/>
    </source>
</evidence>
<evidence type="ECO:0000313" key="1">
    <source>
        <dbReference type="EMBL" id="THJ41157.1"/>
    </source>
</evidence>
<proteinExistence type="predicted"/>
<protein>
    <submittedName>
        <fullName evidence="1">Uncharacterized protein</fullName>
    </submittedName>
</protein>
<organism evidence="1 2">
    <name type="scientific">Aeromonas veronii</name>
    <dbReference type="NCBI Taxonomy" id="654"/>
    <lineage>
        <taxon>Bacteria</taxon>
        <taxon>Pseudomonadati</taxon>
        <taxon>Pseudomonadota</taxon>
        <taxon>Gammaproteobacteria</taxon>
        <taxon>Aeromonadales</taxon>
        <taxon>Aeromonadaceae</taxon>
        <taxon>Aeromonas</taxon>
    </lineage>
</organism>
<accession>A0A494TV76</accession>
<name>A0A494TV76_AERVE</name>